<name>A0A812HVJ6_9DINO</name>
<reference evidence="2" key="1">
    <citation type="submission" date="2021-02" db="EMBL/GenBank/DDBJ databases">
        <authorList>
            <person name="Dougan E. K."/>
            <person name="Rhodes N."/>
            <person name="Thang M."/>
            <person name="Chan C."/>
        </authorList>
    </citation>
    <scope>NUCLEOTIDE SEQUENCE</scope>
</reference>
<keyword evidence="3" id="KW-1185">Reference proteome</keyword>
<feature type="compositionally biased region" description="Polar residues" evidence="1">
    <location>
        <begin position="124"/>
        <end position="137"/>
    </location>
</feature>
<proteinExistence type="predicted"/>
<feature type="compositionally biased region" description="Polar residues" evidence="1">
    <location>
        <begin position="213"/>
        <end position="225"/>
    </location>
</feature>
<feature type="compositionally biased region" description="Low complexity" evidence="1">
    <location>
        <begin position="91"/>
        <end position="109"/>
    </location>
</feature>
<dbReference type="AlphaFoldDB" id="A0A812HVJ6"/>
<sequence>MATEFVDCATPGLSGGRRQDEARAAFVAAAPLRAQDEDLADFHLRIPLRAARPSKGSRPVSASSGSTETTAVPSCSLSSRSASARRRSETSQPASSPGPSRRPSSARSSVCAVGAVDAGPGRSESAQNSQTVRSRPSSAPGRRHVTPPACGSIYYSFRDQETHPGPGHYQATPPAPPAKPSSWAMSGTLQNEMDLTCCRMYNNTGPAVASYSVEKSPSQRRSPSYSFAGATPARFRTPRPDSKEATDAWLAWSQALRLSPRPAAASVPQASQQRGDYDSLAWRLGGWLHLPTGSDAGPTRPSKVVEVAQVRKRSQARAKELQQLQRSRPAGKPGFTFGTTRRF</sequence>
<comment type="caution">
    <text evidence="2">The sequence shown here is derived from an EMBL/GenBank/DDBJ whole genome shotgun (WGS) entry which is preliminary data.</text>
</comment>
<evidence type="ECO:0000313" key="2">
    <source>
        <dbReference type="EMBL" id="CAE6961514.1"/>
    </source>
</evidence>
<evidence type="ECO:0000256" key="1">
    <source>
        <dbReference type="SAM" id="MobiDB-lite"/>
    </source>
</evidence>
<protein>
    <submittedName>
        <fullName evidence="2">Uncharacterized protein</fullName>
    </submittedName>
</protein>
<feature type="compositionally biased region" description="Polar residues" evidence="1">
    <location>
        <begin position="60"/>
        <end position="73"/>
    </location>
</feature>
<organism evidence="2 3">
    <name type="scientific">Symbiodinium natans</name>
    <dbReference type="NCBI Taxonomy" id="878477"/>
    <lineage>
        <taxon>Eukaryota</taxon>
        <taxon>Sar</taxon>
        <taxon>Alveolata</taxon>
        <taxon>Dinophyceae</taxon>
        <taxon>Suessiales</taxon>
        <taxon>Symbiodiniaceae</taxon>
        <taxon>Symbiodinium</taxon>
    </lineage>
</organism>
<feature type="region of interest" description="Disordered" evidence="1">
    <location>
        <begin position="47"/>
        <end position="183"/>
    </location>
</feature>
<dbReference type="EMBL" id="CAJNDS010000113">
    <property type="protein sequence ID" value="CAE6961514.1"/>
    <property type="molecule type" value="Genomic_DNA"/>
</dbReference>
<evidence type="ECO:0000313" key="3">
    <source>
        <dbReference type="Proteomes" id="UP000604046"/>
    </source>
</evidence>
<gene>
    <name evidence="2" type="ORF">SNAT2548_LOCUS1991</name>
</gene>
<accession>A0A812HVJ6</accession>
<feature type="region of interest" description="Disordered" evidence="1">
    <location>
        <begin position="1"/>
        <end position="20"/>
    </location>
</feature>
<feature type="region of interest" description="Disordered" evidence="1">
    <location>
        <begin position="213"/>
        <end position="242"/>
    </location>
</feature>
<dbReference type="Proteomes" id="UP000604046">
    <property type="component" value="Unassembled WGS sequence"/>
</dbReference>
<feature type="region of interest" description="Disordered" evidence="1">
    <location>
        <begin position="321"/>
        <end position="343"/>
    </location>
</feature>